<accession>D4TXW2</accession>
<organism evidence="1 2">
    <name type="scientific">Schaalia odontolytica F0309</name>
    <dbReference type="NCBI Taxonomy" id="649742"/>
    <lineage>
        <taxon>Bacteria</taxon>
        <taxon>Bacillati</taxon>
        <taxon>Actinomycetota</taxon>
        <taxon>Actinomycetes</taxon>
        <taxon>Actinomycetales</taxon>
        <taxon>Actinomycetaceae</taxon>
        <taxon>Schaalia</taxon>
    </lineage>
</organism>
<name>D4TXW2_9ACTO</name>
<dbReference type="AlphaFoldDB" id="D4TXW2"/>
<gene>
    <name evidence="1" type="ORF">HMPREF0970_00782</name>
</gene>
<dbReference type="Proteomes" id="UP000003150">
    <property type="component" value="Unassembled WGS sequence"/>
</dbReference>
<reference evidence="1 2" key="1">
    <citation type="submission" date="2009-10" db="EMBL/GenBank/DDBJ databases">
        <authorList>
            <person name="Weinstock G."/>
            <person name="Sodergren E."/>
            <person name="Clifton S."/>
            <person name="Fulton L."/>
            <person name="Fulton B."/>
            <person name="Courtney L."/>
            <person name="Fronick C."/>
            <person name="Harrison M."/>
            <person name="Strong C."/>
            <person name="Farmer C."/>
            <person name="Delahaunty K."/>
            <person name="Markovic C."/>
            <person name="Hall O."/>
            <person name="Minx P."/>
            <person name="Tomlinson C."/>
            <person name="Mitreva M."/>
            <person name="Nelson J."/>
            <person name="Hou S."/>
            <person name="Wollam A."/>
            <person name="Pepin K.H."/>
            <person name="Johnson M."/>
            <person name="Bhonagiri V."/>
            <person name="Nash W.E."/>
            <person name="Warren W."/>
            <person name="Chinwalla A."/>
            <person name="Mardis E.R."/>
            <person name="Wilson R.K."/>
        </authorList>
    </citation>
    <scope>NUCLEOTIDE SEQUENCE [LARGE SCALE GENOMIC DNA]</scope>
    <source>
        <strain evidence="1 2">F0309</strain>
    </source>
</reference>
<evidence type="ECO:0000313" key="1">
    <source>
        <dbReference type="EMBL" id="EFF80277.1"/>
    </source>
</evidence>
<protein>
    <submittedName>
        <fullName evidence="1">Uncharacterized protein</fullName>
    </submittedName>
</protein>
<evidence type="ECO:0000313" key="2">
    <source>
        <dbReference type="Proteomes" id="UP000003150"/>
    </source>
</evidence>
<comment type="caution">
    <text evidence="1">The sequence shown here is derived from an EMBL/GenBank/DDBJ whole genome shotgun (WGS) entry which is preliminary data.</text>
</comment>
<sequence>MPRGEAAYTEAIAGATTPIMPTTRKRLTNGRIFVFMSDNPSLDLIVTFTLTRYPTGCQDAFMTHS</sequence>
<dbReference type="HOGENOM" id="CLU_2839875_0_0_11"/>
<proteinExistence type="predicted"/>
<dbReference type="EMBL" id="ACYT02000019">
    <property type="protein sequence ID" value="EFF80277.1"/>
    <property type="molecule type" value="Genomic_DNA"/>
</dbReference>